<name>A0A0K2T3T5_LEPSM</name>
<reference evidence="1" key="1">
    <citation type="submission" date="2014-05" db="EMBL/GenBank/DDBJ databases">
        <authorList>
            <person name="Chronopoulou M."/>
        </authorList>
    </citation>
    <scope>NUCLEOTIDE SEQUENCE</scope>
    <source>
        <tissue evidence="1">Whole organism</tissue>
    </source>
</reference>
<dbReference type="EMBL" id="HACA01003337">
    <property type="protein sequence ID" value="CDW20698.1"/>
    <property type="molecule type" value="Transcribed_RNA"/>
</dbReference>
<organism evidence="1">
    <name type="scientific">Lepeophtheirus salmonis</name>
    <name type="common">Salmon louse</name>
    <name type="synonym">Caligus salmonis</name>
    <dbReference type="NCBI Taxonomy" id="72036"/>
    <lineage>
        <taxon>Eukaryota</taxon>
        <taxon>Metazoa</taxon>
        <taxon>Ecdysozoa</taxon>
        <taxon>Arthropoda</taxon>
        <taxon>Crustacea</taxon>
        <taxon>Multicrustacea</taxon>
        <taxon>Hexanauplia</taxon>
        <taxon>Copepoda</taxon>
        <taxon>Siphonostomatoida</taxon>
        <taxon>Caligidae</taxon>
        <taxon>Lepeophtheirus</taxon>
    </lineage>
</organism>
<evidence type="ECO:0000313" key="1">
    <source>
        <dbReference type="EMBL" id="CDW20698.1"/>
    </source>
</evidence>
<protein>
    <submittedName>
        <fullName evidence="1">Uncharacterized protein</fullName>
    </submittedName>
</protein>
<sequence length="37" mass="4340">MDESVHSIHHWSRLKRGTSLVKITIIKVIKSFIDYSN</sequence>
<proteinExistence type="predicted"/>
<dbReference type="AlphaFoldDB" id="A0A0K2T3T5"/>
<accession>A0A0K2T3T5</accession>